<evidence type="ECO:0000256" key="3">
    <source>
        <dbReference type="ARBA" id="ARBA00022448"/>
    </source>
</evidence>
<reference evidence="9" key="2">
    <citation type="journal article" date="2015" name="Data Brief">
        <title>Shoot transcriptome of the giant reed, Arundo donax.</title>
        <authorList>
            <person name="Barrero R.A."/>
            <person name="Guerrero F.D."/>
            <person name="Moolhuijzen P."/>
            <person name="Goolsby J.A."/>
            <person name="Tidwell J."/>
            <person name="Bellgard S.E."/>
            <person name="Bellgard M.I."/>
        </authorList>
    </citation>
    <scope>NUCLEOTIDE SEQUENCE</scope>
    <source>
        <tissue evidence="9">Shoot tissue taken approximately 20 cm above the soil surface</tissue>
    </source>
</reference>
<evidence type="ECO:0000256" key="6">
    <source>
        <dbReference type="ARBA" id="ARBA00023065"/>
    </source>
</evidence>
<keyword evidence="7" id="KW-0472">Membrane</keyword>
<dbReference type="AlphaFoldDB" id="A0A0A9HHL8"/>
<evidence type="ECO:0000256" key="4">
    <source>
        <dbReference type="ARBA" id="ARBA00022692"/>
    </source>
</evidence>
<name>A0A0A9HHL8_ARUDO</name>
<evidence type="ECO:0000256" key="5">
    <source>
        <dbReference type="ARBA" id="ARBA00022989"/>
    </source>
</evidence>
<keyword evidence="5" id="KW-1133">Transmembrane helix</keyword>
<evidence type="ECO:0000256" key="8">
    <source>
        <dbReference type="ARBA" id="ARBA00023303"/>
    </source>
</evidence>
<dbReference type="GO" id="GO:0034220">
    <property type="term" value="P:monoatomic ion transmembrane transport"/>
    <property type="evidence" value="ECO:0007669"/>
    <property type="project" value="UniProtKB-KW"/>
</dbReference>
<dbReference type="Pfam" id="PF11744">
    <property type="entry name" value="ALMT"/>
    <property type="match status" value="1"/>
</dbReference>
<evidence type="ECO:0000256" key="7">
    <source>
        <dbReference type="ARBA" id="ARBA00023136"/>
    </source>
</evidence>
<keyword evidence="6" id="KW-0406">Ion transport</keyword>
<keyword evidence="3" id="KW-0813">Transport</keyword>
<evidence type="ECO:0000313" key="9">
    <source>
        <dbReference type="EMBL" id="JAE34361.1"/>
    </source>
</evidence>
<accession>A0A0A9HHL8</accession>
<organism evidence="9">
    <name type="scientific">Arundo donax</name>
    <name type="common">Giant reed</name>
    <name type="synonym">Donax arundinaceus</name>
    <dbReference type="NCBI Taxonomy" id="35708"/>
    <lineage>
        <taxon>Eukaryota</taxon>
        <taxon>Viridiplantae</taxon>
        <taxon>Streptophyta</taxon>
        <taxon>Embryophyta</taxon>
        <taxon>Tracheophyta</taxon>
        <taxon>Spermatophyta</taxon>
        <taxon>Magnoliopsida</taxon>
        <taxon>Liliopsida</taxon>
        <taxon>Poales</taxon>
        <taxon>Poaceae</taxon>
        <taxon>PACMAD clade</taxon>
        <taxon>Arundinoideae</taxon>
        <taxon>Arundineae</taxon>
        <taxon>Arundo</taxon>
    </lineage>
</organism>
<keyword evidence="8" id="KW-0407">Ion channel</keyword>
<dbReference type="EMBL" id="GBRH01163535">
    <property type="protein sequence ID" value="JAE34361.1"/>
    <property type="molecule type" value="Transcribed_RNA"/>
</dbReference>
<comment type="subcellular location">
    <subcellularLocation>
        <location evidence="1">Membrane</location>
        <topology evidence="1">Multi-pass membrane protein</topology>
    </subcellularLocation>
</comment>
<dbReference type="PANTHER" id="PTHR31086">
    <property type="entry name" value="ALUMINUM-ACTIVATED MALATE TRANSPORTER 10"/>
    <property type="match status" value="1"/>
</dbReference>
<sequence length="221" mass="24770">MHFMLSAKAPIIQKLQQSVPMTIISPKLQCNFAKWEPGHGKFSFRHPWSQYQKLGTLCRQCASSMEALASYVITLTKSQVVKILPFRDQNITEQRYRPTTFSCSQYPEANPELCLKVRTACGEMSLHSAKALRELSSAIRTMTIPSPTNSHMSVAIKAAKGLRNELSEDADLIQVMHVAVIASLLSELVTQIKKITESVDNLARLACFKHPLNVLQNQRSN</sequence>
<dbReference type="GO" id="GO:0015743">
    <property type="term" value="P:malate transport"/>
    <property type="evidence" value="ECO:0007669"/>
    <property type="project" value="InterPro"/>
</dbReference>
<evidence type="ECO:0000256" key="1">
    <source>
        <dbReference type="ARBA" id="ARBA00004141"/>
    </source>
</evidence>
<dbReference type="GO" id="GO:0016020">
    <property type="term" value="C:membrane"/>
    <property type="evidence" value="ECO:0007669"/>
    <property type="project" value="UniProtKB-SubCell"/>
</dbReference>
<proteinExistence type="inferred from homology"/>
<protein>
    <submittedName>
        <fullName evidence="9">MAIT</fullName>
    </submittedName>
</protein>
<reference evidence="9" key="1">
    <citation type="submission" date="2014-09" db="EMBL/GenBank/DDBJ databases">
        <authorList>
            <person name="Magalhaes I.L.F."/>
            <person name="Oliveira U."/>
            <person name="Santos F.R."/>
            <person name="Vidigal T.H.D.A."/>
            <person name="Brescovit A.D."/>
            <person name="Santos A.J."/>
        </authorList>
    </citation>
    <scope>NUCLEOTIDE SEQUENCE</scope>
    <source>
        <tissue evidence="9">Shoot tissue taken approximately 20 cm above the soil surface</tissue>
    </source>
</reference>
<keyword evidence="4" id="KW-0812">Transmembrane</keyword>
<dbReference type="InterPro" id="IPR020966">
    <property type="entry name" value="ALMT"/>
</dbReference>
<comment type="similarity">
    <text evidence="2">Belongs to the aromatic acid exporter (TC 2.A.85) family.</text>
</comment>
<evidence type="ECO:0000256" key="2">
    <source>
        <dbReference type="ARBA" id="ARBA00007079"/>
    </source>
</evidence>